<feature type="domain" description="ABC3 transporter permease C-terminal" evidence="7">
    <location>
        <begin position="215"/>
        <end position="325"/>
    </location>
</feature>
<feature type="transmembrane region" description="Helical" evidence="6">
    <location>
        <begin position="552"/>
        <end position="574"/>
    </location>
</feature>
<keyword evidence="9" id="KW-1185">Reference proteome</keyword>
<feature type="transmembrane region" description="Helical" evidence="6">
    <location>
        <begin position="346"/>
        <end position="362"/>
    </location>
</feature>
<feature type="transmembrane region" description="Helical" evidence="6">
    <location>
        <begin position="374"/>
        <end position="400"/>
    </location>
</feature>
<feature type="transmembrane region" description="Helical" evidence="6">
    <location>
        <begin position="299"/>
        <end position="325"/>
    </location>
</feature>
<evidence type="ECO:0000313" key="9">
    <source>
        <dbReference type="Proteomes" id="UP000054375"/>
    </source>
</evidence>
<evidence type="ECO:0000313" key="8">
    <source>
        <dbReference type="EMBL" id="KUN58757.1"/>
    </source>
</evidence>
<feature type="transmembrane region" description="Helical" evidence="6">
    <location>
        <begin position="635"/>
        <end position="656"/>
    </location>
</feature>
<feature type="transmembrane region" description="Helical" evidence="6">
    <location>
        <begin position="601"/>
        <end position="623"/>
    </location>
</feature>
<dbReference type="InterPro" id="IPR003838">
    <property type="entry name" value="ABC3_permease_C"/>
</dbReference>
<sequence>MRAPNPRTALDRTTWTLTWRLTRAGGRTGLLATSLSVAAAAISTALLLLCVAVNLGFQQRADRIDWRTPVKSAAPVAVEAVGTTFSGGTPVTVVDVAQLPGRKAPAPPGMPRFPEQGEVWVSPALADLFHRLPADRQPVPGTVAGTLGRAAVAHPGELVAVVGHRPTAAAVTTPREADPRRPGDIVTPTRVADFTGQRSTDGIGDGYVALAKIATILVVVPLLVLGASSARLSVSRRDQRLAALRLIGATPGRIAGMTAAEAALTGAAGALLGTLGYGLLLPATVQVSVAGGSWYAADLWVGLPVLLAVLAGVVAMVVVSALVGLRQVVVGPLGVARRSKPPRMSFLRALAFVAVIVGYSLFTQEHKSDVNGPLVFFALVFLALSVIGPWVVGVLGRIICALAQKPAALLAGRRLLDDPKSGWRTVSGLTLAGFVAGFFALFGISGASPWGHPDTLAVAVPKARVAVVQQDARHRLEHAGITAVVGTSTDWVAAGGEGTVQVVATVPGGTEKLDRARTALTSLVAGQYPITGTDINWSGRLFSDDFSNATRLVLGITFVTAIASAGITAAASVLDRRRTYGLLRLAGTPLRTLDAARRKETLLPVAVLAGGAALTGIFAAAPLTLGEGSSIETGGLVLLALCFGVGVAGLLAAGALSRPLLRSVTEQSGPRPE</sequence>
<dbReference type="Pfam" id="PF02687">
    <property type="entry name" value="FtsX"/>
    <property type="match status" value="1"/>
</dbReference>
<dbReference type="AlphaFoldDB" id="A0A101RNA3"/>
<feature type="transmembrane region" description="Helical" evidence="6">
    <location>
        <begin position="30"/>
        <end position="57"/>
    </location>
</feature>
<keyword evidence="4 6" id="KW-1133">Transmembrane helix</keyword>
<dbReference type="RefSeq" id="WP_062246512.1">
    <property type="nucleotide sequence ID" value="NZ_JBPJFL010000002.1"/>
</dbReference>
<feature type="transmembrane region" description="Helical" evidence="6">
    <location>
        <begin position="254"/>
        <end position="279"/>
    </location>
</feature>
<reference evidence="8 9" key="1">
    <citation type="submission" date="2015-10" db="EMBL/GenBank/DDBJ databases">
        <title>Draft genome sequence of Streptomyces griseorubiginosus DSM 40469, type strain for the species Streptomyces griseorubiginosus.</title>
        <authorList>
            <person name="Ruckert C."/>
            <person name="Winkler A."/>
            <person name="Kalinowski J."/>
            <person name="Kampfer P."/>
            <person name="Glaeser S."/>
        </authorList>
    </citation>
    <scope>NUCLEOTIDE SEQUENCE [LARGE SCALE GENOMIC DNA]</scope>
    <source>
        <strain evidence="8 9">DSM 40469</strain>
    </source>
</reference>
<proteinExistence type="predicted"/>
<comment type="subcellular location">
    <subcellularLocation>
        <location evidence="1">Cell membrane</location>
        <topology evidence="1">Multi-pass membrane protein</topology>
    </subcellularLocation>
</comment>
<dbReference type="GO" id="GO:0005886">
    <property type="term" value="C:plasma membrane"/>
    <property type="evidence" value="ECO:0007669"/>
    <property type="project" value="UniProtKB-SubCell"/>
</dbReference>
<evidence type="ECO:0000256" key="3">
    <source>
        <dbReference type="ARBA" id="ARBA00022692"/>
    </source>
</evidence>
<evidence type="ECO:0000256" key="6">
    <source>
        <dbReference type="SAM" id="Phobius"/>
    </source>
</evidence>
<feature type="transmembrane region" description="Helical" evidence="6">
    <location>
        <begin position="421"/>
        <end position="444"/>
    </location>
</feature>
<evidence type="ECO:0000256" key="1">
    <source>
        <dbReference type="ARBA" id="ARBA00004651"/>
    </source>
</evidence>
<evidence type="ECO:0000256" key="2">
    <source>
        <dbReference type="ARBA" id="ARBA00022475"/>
    </source>
</evidence>
<comment type="caution">
    <text evidence="8">The sequence shown here is derived from an EMBL/GenBank/DDBJ whole genome shotgun (WGS) entry which is preliminary data.</text>
</comment>
<protein>
    <recommendedName>
        <fullName evidence="7">ABC3 transporter permease C-terminal domain-containing protein</fullName>
    </recommendedName>
</protein>
<dbReference type="EMBL" id="LMWV01000044">
    <property type="protein sequence ID" value="KUN58757.1"/>
    <property type="molecule type" value="Genomic_DNA"/>
</dbReference>
<evidence type="ECO:0000256" key="5">
    <source>
        <dbReference type="ARBA" id="ARBA00023136"/>
    </source>
</evidence>
<evidence type="ECO:0000259" key="7">
    <source>
        <dbReference type="Pfam" id="PF02687"/>
    </source>
</evidence>
<dbReference type="Proteomes" id="UP000054375">
    <property type="component" value="Unassembled WGS sequence"/>
</dbReference>
<gene>
    <name evidence="8" type="ORF">AQJ54_41010</name>
</gene>
<accession>A0A101RNA3</accession>
<keyword evidence="3 6" id="KW-0812">Transmembrane</keyword>
<evidence type="ECO:0000256" key="4">
    <source>
        <dbReference type="ARBA" id="ARBA00022989"/>
    </source>
</evidence>
<keyword evidence="2" id="KW-1003">Cell membrane</keyword>
<name>A0A101RNA3_9ACTN</name>
<keyword evidence="5 6" id="KW-0472">Membrane</keyword>
<organism evidence="8 9">
    <name type="scientific">Streptomyces griseorubiginosus</name>
    <dbReference type="NCBI Taxonomy" id="67304"/>
    <lineage>
        <taxon>Bacteria</taxon>
        <taxon>Bacillati</taxon>
        <taxon>Actinomycetota</taxon>
        <taxon>Actinomycetes</taxon>
        <taxon>Kitasatosporales</taxon>
        <taxon>Streptomycetaceae</taxon>
        <taxon>Streptomyces</taxon>
    </lineage>
</organism>